<dbReference type="GO" id="GO:0000786">
    <property type="term" value="C:nucleosome"/>
    <property type="evidence" value="ECO:0007669"/>
    <property type="project" value="UniProtKB-KW"/>
</dbReference>
<evidence type="ECO:0000256" key="7">
    <source>
        <dbReference type="ARBA" id="ARBA00022454"/>
    </source>
</evidence>
<dbReference type="GO" id="GO:0005634">
    <property type="term" value="C:nucleus"/>
    <property type="evidence" value="ECO:0007669"/>
    <property type="project" value="UniProtKB-SubCell"/>
</dbReference>
<keyword evidence="7" id="KW-0158">Chromosome</keyword>
<evidence type="ECO:0000256" key="9">
    <source>
        <dbReference type="ARBA" id="ARBA00022553"/>
    </source>
</evidence>
<evidence type="ECO:0000256" key="13">
    <source>
        <dbReference type="ARBA" id="ARBA00023125"/>
    </source>
</evidence>
<evidence type="ECO:0000313" key="19">
    <source>
        <dbReference type="Ensembl" id="ENSEASP00005016640.1"/>
    </source>
</evidence>
<accession>A0A8C4LUQ9</accession>
<comment type="similarity">
    <text evidence="4">Belongs to the protamine P2 family.</text>
</comment>
<keyword evidence="9" id="KW-0597">Phosphoprotein</keyword>
<name>A0A8C4LUQ9_EQUAS</name>
<protein>
    <recommendedName>
        <fullName evidence="6">Protamine-2</fullName>
    </recommendedName>
    <alternativeName>
        <fullName evidence="16">Sperm histone P2</fullName>
    </alternativeName>
    <alternativeName>
        <fullName evidence="17">Sperm protamine P2</fullName>
    </alternativeName>
</protein>
<feature type="compositionally biased region" description="Basic residues" evidence="18">
    <location>
        <begin position="49"/>
        <end position="93"/>
    </location>
</feature>
<dbReference type="PANTHER" id="PTHR21341">
    <property type="entry name" value="PROTAMINE-2"/>
    <property type="match status" value="1"/>
</dbReference>
<evidence type="ECO:0000256" key="11">
    <source>
        <dbReference type="ARBA" id="ARBA00022871"/>
    </source>
</evidence>
<keyword evidence="8" id="KW-0217">Developmental protein</keyword>
<evidence type="ECO:0000256" key="8">
    <source>
        <dbReference type="ARBA" id="ARBA00022473"/>
    </source>
</evidence>
<comment type="function">
    <text evidence="1">Protamines substitute for histones in the chromatin of sperm during the haploid phase of spermatogenesis. They compact sperm DNA into a highly condensed, stable and inactive complex.</text>
</comment>
<dbReference type="PANTHER" id="PTHR21341:SF2">
    <property type="entry name" value="PROTAMINE-2"/>
    <property type="match status" value="1"/>
</dbReference>
<dbReference type="GO" id="GO:0007286">
    <property type="term" value="P:spermatid development"/>
    <property type="evidence" value="ECO:0007669"/>
    <property type="project" value="InterPro"/>
</dbReference>
<feature type="region of interest" description="Disordered" evidence="18">
    <location>
        <begin position="1"/>
        <end position="100"/>
    </location>
</feature>
<reference evidence="19" key="1">
    <citation type="submission" date="2023-03" db="UniProtKB">
        <authorList>
            <consortium name="Ensembl"/>
        </authorList>
    </citation>
    <scope>IDENTIFICATION</scope>
</reference>
<evidence type="ECO:0000256" key="12">
    <source>
        <dbReference type="ARBA" id="ARBA00023067"/>
    </source>
</evidence>
<evidence type="ECO:0000256" key="18">
    <source>
        <dbReference type="SAM" id="MobiDB-lite"/>
    </source>
</evidence>
<keyword evidence="10" id="KW-0221">Differentiation</keyword>
<dbReference type="GO" id="GO:0003677">
    <property type="term" value="F:DNA binding"/>
    <property type="evidence" value="ECO:0007669"/>
    <property type="project" value="UniProtKB-KW"/>
</dbReference>
<evidence type="ECO:0000256" key="15">
    <source>
        <dbReference type="ARBA" id="ARBA00023269"/>
    </source>
</evidence>
<dbReference type="InterPro" id="IPR000492">
    <property type="entry name" value="PRM2"/>
</dbReference>
<comment type="subcellular location">
    <subcellularLocation>
        <location evidence="3">Chromosome</location>
    </subcellularLocation>
    <subcellularLocation>
        <location evidence="2">Nucleus</location>
    </subcellularLocation>
</comment>
<keyword evidence="11" id="KW-0744">Spermatogenesis</keyword>
<dbReference type="Pfam" id="PF00841">
    <property type="entry name" value="Protamine_P2"/>
    <property type="match status" value="1"/>
</dbReference>
<dbReference type="GO" id="GO:0030261">
    <property type="term" value="P:chromosome condensation"/>
    <property type="evidence" value="ECO:0007669"/>
    <property type="project" value="UniProtKB-KW"/>
</dbReference>
<keyword evidence="13" id="KW-0238">DNA-binding</keyword>
<comment type="subunit">
    <text evidence="5">Interacts with TDRP.</text>
</comment>
<keyword evidence="15" id="KW-0544">Nucleosome core</keyword>
<evidence type="ECO:0000256" key="1">
    <source>
        <dbReference type="ARBA" id="ARBA00003419"/>
    </source>
</evidence>
<evidence type="ECO:0000256" key="10">
    <source>
        <dbReference type="ARBA" id="ARBA00022782"/>
    </source>
</evidence>
<evidence type="ECO:0000256" key="17">
    <source>
        <dbReference type="ARBA" id="ARBA00032889"/>
    </source>
</evidence>
<keyword evidence="12" id="KW-0226">DNA condensation</keyword>
<dbReference type="GO" id="GO:0006997">
    <property type="term" value="P:nucleus organization"/>
    <property type="evidence" value="ECO:0007669"/>
    <property type="project" value="TreeGrafter"/>
</dbReference>
<keyword evidence="14" id="KW-0539">Nucleus</keyword>
<evidence type="ECO:0000256" key="5">
    <source>
        <dbReference type="ARBA" id="ARBA00011430"/>
    </source>
</evidence>
<proteinExistence type="inferred from homology"/>
<evidence type="ECO:0000256" key="2">
    <source>
        <dbReference type="ARBA" id="ARBA00004123"/>
    </source>
</evidence>
<sequence length="100" mass="12144">MVRYRVRSPSERPQSGPGQQHGGEDQGQESGHTPENIEAARRTAGSYYRYRRRRCSPRRLYRLRRRRTRRSRRRRRRAPKTTPRRPRRARSPSRHTPDPR</sequence>
<evidence type="ECO:0000256" key="6">
    <source>
        <dbReference type="ARBA" id="ARBA00017629"/>
    </source>
</evidence>
<dbReference type="AlphaFoldDB" id="A0A8C4LUQ9"/>
<evidence type="ECO:0000256" key="16">
    <source>
        <dbReference type="ARBA" id="ARBA00031947"/>
    </source>
</evidence>
<evidence type="ECO:0000256" key="14">
    <source>
        <dbReference type="ARBA" id="ARBA00023242"/>
    </source>
</evidence>
<dbReference type="Ensembl" id="ENSEAST00005018084.1">
    <property type="protein sequence ID" value="ENSEASP00005016640.1"/>
    <property type="gene ID" value="ENSEASG00005011524.1"/>
</dbReference>
<evidence type="ECO:0000256" key="4">
    <source>
        <dbReference type="ARBA" id="ARBA00008365"/>
    </source>
</evidence>
<evidence type="ECO:0000256" key="3">
    <source>
        <dbReference type="ARBA" id="ARBA00004286"/>
    </source>
</evidence>
<organism evidence="19">
    <name type="scientific">Equus asinus asinus</name>
    <dbReference type="NCBI Taxonomy" id="83772"/>
    <lineage>
        <taxon>Eukaryota</taxon>
        <taxon>Metazoa</taxon>
        <taxon>Chordata</taxon>
        <taxon>Craniata</taxon>
        <taxon>Vertebrata</taxon>
        <taxon>Euteleostomi</taxon>
        <taxon>Mammalia</taxon>
        <taxon>Eutheria</taxon>
        <taxon>Laurasiatheria</taxon>
        <taxon>Perissodactyla</taxon>
        <taxon>Equidae</taxon>
        <taxon>Equus</taxon>
    </lineage>
</organism>